<dbReference type="EMBL" id="WHZX01000009">
    <property type="protein sequence ID" value="NEG72512.1"/>
    <property type="molecule type" value="Genomic_DNA"/>
</dbReference>
<evidence type="ECO:0000256" key="1">
    <source>
        <dbReference type="ARBA" id="ARBA00022491"/>
    </source>
</evidence>
<reference evidence="7 8" key="1">
    <citation type="submission" date="2019-10" db="EMBL/GenBank/DDBJ databases">
        <title>Bifidobacterium from non-human primates.</title>
        <authorList>
            <person name="Modesto M."/>
        </authorList>
    </citation>
    <scope>NUCLEOTIDE SEQUENCE [LARGE SCALE GENOMIC DNA]</scope>
    <source>
        <strain evidence="7 8">TREM</strain>
    </source>
</reference>
<sequence length="346" mass="37616">MVTLKDVAERAGVSPATVSYTLRGGEHVSKWTEERVRAAARELGYSANMAARSLRYGKTGMIELVVRGLDVSTIYAKMVTHVKHVCTGRGYHSLVMQTEQDPQTLRDAVGEINRQSCDGMILDPCGMTANAIRKLNRNQPIVMLDDYSGTRIFDNILTPHEEMAYAATRHLIETGCRRIMLVGASREQAAAPGVTPVVGLRLRGFLRAMDEAGLMVADAVDDRMIGGEWRYFVGVDLGRELVDRGGFDADGLVCCNDTLALGVIRGLADRGVRVPDDVRVIGSDGITMGEFTVPRLSTVELDVHGMMKQAVDMLVDRIDGSYDGDARQTTASFALHCRESCGCGAA</sequence>
<reference evidence="6 9" key="2">
    <citation type="submission" date="2019-10" db="EMBL/GenBank/DDBJ databases">
        <title>Characterization of the phylogenetic diversity of two novel species belonging to the genus Bifidobacterium: Bifidobacterium cebidarum sp. nov. and Bifidobacterium leontopitheci sp. nov.</title>
        <authorList>
            <person name="Lugli G.A."/>
            <person name="Duranti S."/>
            <person name="Milani C."/>
            <person name="Turroni F."/>
            <person name="Ventura M."/>
        </authorList>
    </citation>
    <scope>NUCLEOTIDE SEQUENCE [LARGE SCALE GENOMIC DNA]</scope>
    <source>
        <strain evidence="6 9">DSM 100688</strain>
    </source>
</reference>
<evidence type="ECO:0000256" key="2">
    <source>
        <dbReference type="ARBA" id="ARBA00023015"/>
    </source>
</evidence>
<dbReference type="EMBL" id="WBSM01000012">
    <property type="protein sequence ID" value="KAB8286980.1"/>
    <property type="molecule type" value="Genomic_DNA"/>
</dbReference>
<dbReference type="SUPFAM" id="SSF53822">
    <property type="entry name" value="Periplasmic binding protein-like I"/>
    <property type="match status" value="1"/>
</dbReference>
<evidence type="ECO:0000313" key="6">
    <source>
        <dbReference type="EMBL" id="KAB8286980.1"/>
    </source>
</evidence>
<dbReference type="Gene3D" id="3.40.50.2300">
    <property type="match status" value="2"/>
</dbReference>
<dbReference type="InterPro" id="IPR046335">
    <property type="entry name" value="LacI/GalR-like_sensor"/>
</dbReference>
<dbReference type="InterPro" id="IPR000843">
    <property type="entry name" value="HTH_LacI"/>
</dbReference>
<dbReference type="Proteomes" id="UP000482084">
    <property type="component" value="Unassembled WGS sequence"/>
</dbReference>
<name>A0A6L4WY34_9BIFI</name>
<dbReference type="GO" id="GO:0000976">
    <property type="term" value="F:transcription cis-regulatory region binding"/>
    <property type="evidence" value="ECO:0007669"/>
    <property type="project" value="TreeGrafter"/>
</dbReference>
<dbReference type="PANTHER" id="PTHR30146:SF148">
    <property type="entry name" value="HTH-TYPE TRANSCRIPTIONAL REPRESSOR PURR-RELATED"/>
    <property type="match status" value="1"/>
</dbReference>
<feature type="domain" description="HTH lacI-type" evidence="5">
    <location>
        <begin position="2"/>
        <end position="56"/>
    </location>
</feature>
<keyword evidence="3 7" id="KW-0238">DNA-binding</keyword>
<dbReference type="AlphaFoldDB" id="A0A6L4WY34"/>
<evidence type="ECO:0000259" key="5">
    <source>
        <dbReference type="PROSITE" id="PS50932"/>
    </source>
</evidence>
<protein>
    <submittedName>
        <fullName evidence="7">LacI family DNA-binding transcriptional regulator</fullName>
    </submittedName>
    <submittedName>
        <fullName evidence="6">Periplasmic binding protein and sugar binding domain of the LacI family protein</fullName>
    </submittedName>
</protein>
<dbReference type="PROSITE" id="PS50932">
    <property type="entry name" value="HTH_LACI_2"/>
    <property type="match status" value="1"/>
</dbReference>
<dbReference type="OrthoDB" id="2854648at2"/>
<accession>A0A6L4WY34</accession>
<dbReference type="Gene3D" id="1.10.260.40">
    <property type="entry name" value="lambda repressor-like DNA-binding domains"/>
    <property type="match status" value="1"/>
</dbReference>
<dbReference type="SUPFAM" id="SSF47413">
    <property type="entry name" value="lambda repressor-like DNA-binding domains"/>
    <property type="match status" value="1"/>
</dbReference>
<keyword evidence="2" id="KW-0805">Transcription regulation</keyword>
<keyword evidence="9" id="KW-1185">Reference proteome</keyword>
<dbReference type="PANTHER" id="PTHR30146">
    <property type="entry name" value="LACI-RELATED TRANSCRIPTIONAL REPRESSOR"/>
    <property type="match status" value="1"/>
</dbReference>
<dbReference type="Pfam" id="PF13377">
    <property type="entry name" value="Peripla_BP_3"/>
    <property type="match status" value="1"/>
</dbReference>
<dbReference type="RefSeq" id="WP_152358942.1">
    <property type="nucleotide sequence ID" value="NZ_WBSM01000012.1"/>
</dbReference>
<dbReference type="InterPro" id="IPR010982">
    <property type="entry name" value="Lambda_DNA-bd_dom_sf"/>
</dbReference>
<comment type="caution">
    <text evidence="6">The sequence shown here is derived from an EMBL/GenBank/DDBJ whole genome shotgun (WGS) entry which is preliminary data.</text>
</comment>
<dbReference type="SMART" id="SM00354">
    <property type="entry name" value="HTH_LACI"/>
    <property type="match status" value="1"/>
</dbReference>
<evidence type="ECO:0000313" key="7">
    <source>
        <dbReference type="EMBL" id="NEG72512.1"/>
    </source>
</evidence>
<keyword evidence="1" id="KW-0678">Repressor</keyword>
<keyword evidence="4" id="KW-0804">Transcription</keyword>
<dbReference type="CDD" id="cd06267">
    <property type="entry name" value="PBP1_LacI_sugar_binding-like"/>
    <property type="match status" value="1"/>
</dbReference>
<evidence type="ECO:0000256" key="3">
    <source>
        <dbReference type="ARBA" id="ARBA00023125"/>
    </source>
</evidence>
<evidence type="ECO:0000256" key="4">
    <source>
        <dbReference type="ARBA" id="ARBA00023163"/>
    </source>
</evidence>
<proteinExistence type="predicted"/>
<dbReference type="InterPro" id="IPR028082">
    <property type="entry name" value="Peripla_BP_I"/>
</dbReference>
<dbReference type="Proteomes" id="UP000469943">
    <property type="component" value="Unassembled WGS sequence"/>
</dbReference>
<evidence type="ECO:0000313" key="8">
    <source>
        <dbReference type="Proteomes" id="UP000469943"/>
    </source>
</evidence>
<dbReference type="Pfam" id="PF00356">
    <property type="entry name" value="LacI"/>
    <property type="match status" value="1"/>
</dbReference>
<dbReference type="CDD" id="cd01392">
    <property type="entry name" value="HTH_LacI"/>
    <property type="match status" value="1"/>
</dbReference>
<gene>
    <name evidence="6" type="ORF">DSM100688_1931</name>
    <name evidence="7" type="ORF">GFD24_09920</name>
</gene>
<dbReference type="GO" id="GO:0003700">
    <property type="term" value="F:DNA-binding transcription factor activity"/>
    <property type="evidence" value="ECO:0007669"/>
    <property type="project" value="TreeGrafter"/>
</dbReference>
<organism evidence="6 9">
    <name type="scientific">Bifidobacterium ramosum</name>
    <dbReference type="NCBI Taxonomy" id="1798158"/>
    <lineage>
        <taxon>Bacteria</taxon>
        <taxon>Bacillati</taxon>
        <taxon>Actinomycetota</taxon>
        <taxon>Actinomycetes</taxon>
        <taxon>Bifidobacteriales</taxon>
        <taxon>Bifidobacteriaceae</taxon>
        <taxon>Bifidobacterium</taxon>
    </lineage>
</organism>
<evidence type="ECO:0000313" key="9">
    <source>
        <dbReference type="Proteomes" id="UP000482084"/>
    </source>
</evidence>